<gene>
    <name evidence="9" type="ORF">N656DRAFT_750885</name>
</gene>
<keyword evidence="6 7" id="KW-0472">Membrane</keyword>
<evidence type="ECO:0000256" key="5">
    <source>
        <dbReference type="ARBA" id="ARBA00022989"/>
    </source>
</evidence>
<name>A0AAN6YUB9_9PEZI</name>
<keyword evidence="4 7" id="KW-0256">Endoplasmic reticulum</keyword>
<evidence type="ECO:0000256" key="4">
    <source>
        <dbReference type="ARBA" id="ARBA00022824"/>
    </source>
</evidence>
<feature type="region of interest" description="Disordered" evidence="8">
    <location>
        <begin position="223"/>
        <end position="259"/>
    </location>
</feature>
<sequence length="259" mass="28938">MSELMDAYWAAPPMARTLATAILAVSVPAHFGLLPFQWLYFTEDTLFRLPPEIWRPVTSFLLSAPQLGIVMDPYFAFQYLKQLETTNPKFPRKEDVLWYLITVCSFILLINRIFLGGAFFLQGLIIALCYTAVQDQRGVKASFFFFTVPAQLLPYCMLLWSLLMSPGLIPLQVSGIVAAHLHDFLFRLWPEFGRGPNLLAAPGFLSRLVQTAPLQQREYGTAIHPQGGRTLGSSTGASRGSVLPDSWRTRGTGHRLGGN</sequence>
<dbReference type="GO" id="GO:0005789">
    <property type="term" value="C:endoplasmic reticulum membrane"/>
    <property type="evidence" value="ECO:0007669"/>
    <property type="project" value="UniProtKB-SubCell"/>
</dbReference>
<evidence type="ECO:0000313" key="10">
    <source>
        <dbReference type="Proteomes" id="UP001302812"/>
    </source>
</evidence>
<dbReference type="Proteomes" id="UP001302812">
    <property type="component" value="Unassembled WGS sequence"/>
</dbReference>
<keyword evidence="5 7" id="KW-1133">Transmembrane helix</keyword>
<evidence type="ECO:0000256" key="2">
    <source>
        <dbReference type="ARBA" id="ARBA00008917"/>
    </source>
</evidence>
<feature type="transmembrane region" description="Helical" evidence="7">
    <location>
        <begin position="97"/>
        <end position="130"/>
    </location>
</feature>
<dbReference type="EMBL" id="MU853338">
    <property type="protein sequence ID" value="KAK4113813.1"/>
    <property type="molecule type" value="Genomic_DNA"/>
</dbReference>
<organism evidence="9 10">
    <name type="scientific">Canariomyces notabilis</name>
    <dbReference type="NCBI Taxonomy" id="2074819"/>
    <lineage>
        <taxon>Eukaryota</taxon>
        <taxon>Fungi</taxon>
        <taxon>Dikarya</taxon>
        <taxon>Ascomycota</taxon>
        <taxon>Pezizomycotina</taxon>
        <taxon>Sordariomycetes</taxon>
        <taxon>Sordariomycetidae</taxon>
        <taxon>Sordariales</taxon>
        <taxon>Chaetomiaceae</taxon>
        <taxon>Canariomyces</taxon>
    </lineage>
</organism>
<evidence type="ECO:0000256" key="7">
    <source>
        <dbReference type="RuleBase" id="RU363059"/>
    </source>
</evidence>
<dbReference type="AlphaFoldDB" id="A0AAN6YUB9"/>
<dbReference type="GeneID" id="89937134"/>
<comment type="caution">
    <text evidence="9">The sequence shown here is derived from an EMBL/GenBank/DDBJ whole genome shotgun (WGS) entry which is preliminary data.</text>
</comment>
<evidence type="ECO:0000256" key="6">
    <source>
        <dbReference type="ARBA" id="ARBA00023136"/>
    </source>
</evidence>
<protein>
    <recommendedName>
        <fullName evidence="7">Derlin</fullName>
    </recommendedName>
</protein>
<comment type="similarity">
    <text evidence="2 7">Belongs to the derlin family.</text>
</comment>
<dbReference type="PANTHER" id="PTHR11009">
    <property type="entry name" value="DER1-LIKE PROTEIN, DERLIN"/>
    <property type="match status" value="1"/>
</dbReference>
<evidence type="ECO:0000313" key="9">
    <source>
        <dbReference type="EMBL" id="KAK4113813.1"/>
    </source>
</evidence>
<keyword evidence="10" id="KW-1185">Reference proteome</keyword>
<reference evidence="9" key="2">
    <citation type="submission" date="2023-05" db="EMBL/GenBank/DDBJ databases">
        <authorList>
            <consortium name="Lawrence Berkeley National Laboratory"/>
            <person name="Steindorff A."/>
            <person name="Hensen N."/>
            <person name="Bonometti L."/>
            <person name="Westerberg I."/>
            <person name="Brannstrom I.O."/>
            <person name="Guillou S."/>
            <person name="Cros-Aarteil S."/>
            <person name="Calhoun S."/>
            <person name="Haridas S."/>
            <person name="Kuo A."/>
            <person name="Mondo S."/>
            <person name="Pangilinan J."/>
            <person name="Riley R."/>
            <person name="Labutti K."/>
            <person name="Andreopoulos B."/>
            <person name="Lipzen A."/>
            <person name="Chen C."/>
            <person name="Yanf M."/>
            <person name="Daum C."/>
            <person name="Ng V."/>
            <person name="Clum A."/>
            <person name="Ohm R."/>
            <person name="Martin F."/>
            <person name="Silar P."/>
            <person name="Natvig D."/>
            <person name="Lalanne C."/>
            <person name="Gautier V."/>
            <person name="Ament-Velasquez S.L."/>
            <person name="Kruys A."/>
            <person name="Hutchinson M.I."/>
            <person name="Powell A.J."/>
            <person name="Barry K."/>
            <person name="Miller A.N."/>
            <person name="Grigoriev I.V."/>
            <person name="Debuchy R."/>
            <person name="Gladieux P."/>
            <person name="Thoren M.H."/>
            <person name="Johannesson H."/>
        </authorList>
    </citation>
    <scope>NUCLEOTIDE SEQUENCE</scope>
    <source>
        <strain evidence="9">CBS 508.74</strain>
    </source>
</reference>
<comment type="caution">
    <text evidence="7">Lacks conserved residue(s) required for the propagation of feature annotation.</text>
</comment>
<accession>A0AAN6YUB9</accession>
<dbReference type="Pfam" id="PF04511">
    <property type="entry name" value="DER1"/>
    <property type="match status" value="1"/>
</dbReference>
<dbReference type="InterPro" id="IPR007599">
    <property type="entry name" value="DER1"/>
</dbReference>
<evidence type="ECO:0000256" key="8">
    <source>
        <dbReference type="SAM" id="MobiDB-lite"/>
    </source>
</evidence>
<dbReference type="InterPro" id="IPR035952">
    <property type="entry name" value="Rhomboid-like_sf"/>
</dbReference>
<dbReference type="RefSeq" id="XP_064671383.1">
    <property type="nucleotide sequence ID" value="XM_064813009.1"/>
</dbReference>
<feature type="transmembrane region" description="Helical" evidence="7">
    <location>
        <begin position="142"/>
        <end position="163"/>
    </location>
</feature>
<comment type="function">
    <text evidence="7">May be involved in the degradation of misfolded endoplasmic reticulum (ER) luminal proteins.</text>
</comment>
<evidence type="ECO:0000256" key="3">
    <source>
        <dbReference type="ARBA" id="ARBA00022692"/>
    </source>
</evidence>
<dbReference type="SUPFAM" id="SSF144091">
    <property type="entry name" value="Rhomboid-like"/>
    <property type="match status" value="1"/>
</dbReference>
<evidence type="ECO:0000256" key="1">
    <source>
        <dbReference type="ARBA" id="ARBA00004477"/>
    </source>
</evidence>
<keyword evidence="3 7" id="KW-0812">Transmembrane</keyword>
<dbReference type="GO" id="GO:0006950">
    <property type="term" value="P:response to stress"/>
    <property type="evidence" value="ECO:0007669"/>
    <property type="project" value="UniProtKB-ARBA"/>
</dbReference>
<reference evidence="9" key="1">
    <citation type="journal article" date="2023" name="Mol. Phylogenet. Evol.">
        <title>Genome-scale phylogeny and comparative genomics of the fungal order Sordariales.</title>
        <authorList>
            <person name="Hensen N."/>
            <person name="Bonometti L."/>
            <person name="Westerberg I."/>
            <person name="Brannstrom I.O."/>
            <person name="Guillou S."/>
            <person name="Cros-Aarteil S."/>
            <person name="Calhoun S."/>
            <person name="Haridas S."/>
            <person name="Kuo A."/>
            <person name="Mondo S."/>
            <person name="Pangilinan J."/>
            <person name="Riley R."/>
            <person name="LaButti K."/>
            <person name="Andreopoulos B."/>
            <person name="Lipzen A."/>
            <person name="Chen C."/>
            <person name="Yan M."/>
            <person name="Daum C."/>
            <person name="Ng V."/>
            <person name="Clum A."/>
            <person name="Steindorff A."/>
            <person name="Ohm R.A."/>
            <person name="Martin F."/>
            <person name="Silar P."/>
            <person name="Natvig D.O."/>
            <person name="Lalanne C."/>
            <person name="Gautier V."/>
            <person name="Ament-Velasquez S.L."/>
            <person name="Kruys A."/>
            <person name="Hutchinson M.I."/>
            <person name="Powell A.J."/>
            <person name="Barry K."/>
            <person name="Miller A.N."/>
            <person name="Grigoriev I.V."/>
            <person name="Debuchy R."/>
            <person name="Gladieux P."/>
            <person name="Hiltunen Thoren M."/>
            <person name="Johannesson H."/>
        </authorList>
    </citation>
    <scope>NUCLEOTIDE SEQUENCE</scope>
    <source>
        <strain evidence="9">CBS 508.74</strain>
    </source>
</reference>
<proteinExistence type="inferred from homology"/>
<comment type="subcellular location">
    <subcellularLocation>
        <location evidence="1 7">Endoplasmic reticulum membrane</location>
        <topology evidence="1 7">Multi-pass membrane protein</topology>
    </subcellularLocation>
</comment>
<feature type="transmembrane region" description="Helical" evidence="7">
    <location>
        <begin position="20"/>
        <end position="41"/>
    </location>
</feature>